<feature type="domain" description="SnoaL-like" evidence="1">
    <location>
        <begin position="8"/>
        <end position="111"/>
    </location>
</feature>
<dbReference type="Gene3D" id="3.10.450.50">
    <property type="match status" value="1"/>
</dbReference>
<evidence type="ECO:0000313" key="2">
    <source>
        <dbReference type="EMBL" id="SCX07337.1"/>
    </source>
</evidence>
<accession>A0A1G4VIL1</accession>
<dbReference type="SUPFAM" id="SSF54427">
    <property type="entry name" value="NTF2-like"/>
    <property type="match status" value="1"/>
</dbReference>
<dbReference type="RefSeq" id="WP_035654593.1">
    <property type="nucleotide sequence ID" value="NZ_CBCSBQ010000007.1"/>
</dbReference>
<dbReference type="InterPro" id="IPR032710">
    <property type="entry name" value="NTF2-like_dom_sf"/>
</dbReference>
<evidence type="ECO:0000259" key="1">
    <source>
        <dbReference type="Pfam" id="PF12680"/>
    </source>
</evidence>
<sequence length="120" mass="14352">MMAKELVTDFYQSDALRNTETLNRFLHDEMEFHWHSSKGFLKMNKNELMNLSLEMNRSYVSSRIHFSHILQDNDNVSVRYTYYVTPIESPTEEMVLAHFMTIWEVKDGKLFRGYQMSQLS</sequence>
<protein>
    <submittedName>
        <fullName evidence="2">SnoaL-like domain-containing protein</fullName>
    </submittedName>
</protein>
<dbReference type="EMBL" id="FMTY01000002">
    <property type="protein sequence ID" value="SCX07337.1"/>
    <property type="molecule type" value="Genomic_DNA"/>
</dbReference>
<evidence type="ECO:0000313" key="3">
    <source>
        <dbReference type="Proteomes" id="UP000182124"/>
    </source>
</evidence>
<name>A0A1G4VIL1_9FLAO</name>
<dbReference type="STRING" id="329186.SAMN02927925_01148"/>
<dbReference type="Pfam" id="PF12680">
    <property type="entry name" value="SnoaL_2"/>
    <property type="match status" value="1"/>
</dbReference>
<dbReference type="InterPro" id="IPR037401">
    <property type="entry name" value="SnoaL-like"/>
</dbReference>
<proteinExistence type="predicted"/>
<dbReference type="Proteomes" id="UP000182124">
    <property type="component" value="Unassembled WGS sequence"/>
</dbReference>
<reference evidence="2 3" key="1">
    <citation type="submission" date="2016-10" db="EMBL/GenBank/DDBJ databases">
        <authorList>
            <person name="de Groot N.N."/>
        </authorList>
    </citation>
    <scope>NUCLEOTIDE SEQUENCE [LARGE SCALE GENOMIC DNA]</scope>
    <source>
        <strain evidence="2 3">CGMCC 1.3801</strain>
    </source>
</reference>
<organism evidence="2 3">
    <name type="scientific">Flavobacterium saliperosum</name>
    <dbReference type="NCBI Taxonomy" id="329186"/>
    <lineage>
        <taxon>Bacteria</taxon>
        <taxon>Pseudomonadati</taxon>
        <taxon>Bacteroidota</taxon>
        <taxon>Flavobacteriia</taxon>
        <taxon>Flavobacteriales</taxon>
        <taxon>Flavobacteriaceae</taxon>
        <taxon>Flavobacterium</taxon>
    </lineage>
</organism>
<dbReference type="AlphaFoldDB" id="A0A1G4VIL1"/>
<gene>
    <name evidence="2" type="ORF">SAMN02927925_01148</name>
</gene>